<dbReference type="PANTHER" id="PTHR30437">
    <property type="entry name" value="TRANSCRIPTION ELONGATION FACTOR GREA"/>
    <property type="match status" value="1"/>
</dbReference>
<dbReference type="HAMAP" id="MF_00105">
    <property type="entry name" value="GreA_GreB"/>
    <property type="match status" value="1"/>
</dbReference>
<dbReference type="SUPFAM" id="SSF46557">
    <property type="entry name" value="GreA transcript cleavage protein, N-terminal domain"/>
    <property type="match status" value="1"/>
</dbReference>
<dbReference type="GO" id="GO:0003677">
    <property type="term" value="F:DNA binding"/>
    <property type="evidence" value="ECO:0007669"/>
    <property type="project" value="UniProtKB-UniRule"/>
</dbReference>
<dbReference type="FunFam" id="1.10.287.180:FF:000001">
    <property type="entry name" value="Transcription elongation factor GreA"/>
    <property type="match status" value="1"/>
</dbReference>
<dbReference type="InterPro" id="IPR006359">
    <property type="entry name" value="Tscrpt_elong_fac_GreA"/>
</dbReference>
<feature type="domain" description="Transcription elongation factor GreA/GreB N-terminal" evidence="11">
    <location>
        <begin position="4"/>
        <end position="73"/>
    </location>
</feature>
<dbReference type="NCBIfam" id="TIGR01462">
    <property type="entry name" value="greA"/>
    <property type="match status" value="1"/>
</dbReference>
<reference evidence="12 13" key="1">
    <citation type="journal article" date="2016" name="Nat. Commun.">
        <title>Thousands of microbial genomes shed light on interconnected biogeochemical processes in an aquifer system.</title>
        <authorList>
            <person name="Anantharaman K."/>
            <person name="Brown C.T."/>
            <person name="Hug L.A."/>
            <person name="Sharon I."/>
            <person name="Castelle C.J."/>
            <person name="Probst A.J."/>
            <person name="Thomas B.C."/>
            <person name="Singh A."/>
            <person name="Wilkins M.J."/>
            <person name="Karaoz U."/>
            <person name="Brodie E.L."/>
            <person name="Williams K.H."/>
            <person name="Hubbard S.S."/>
            <person name="Banfield J.F."/>
        </authorList>
    </citation>
    <scope>NUCLEOTIDE SEQUENCE [LARGE SCALE GENOMIC DNA]</scope>
</reference>
<comment type="caution">
    <text evidence="12">The sequence shown here is derived from an EMBL/GenBank/DDBJ whole genome shotgun (WGS) entry which is preliminary data.</text>
</comment>
<evidence type="ECO:0000259" key="10">
    <source>
        <dbReference type="Pfam" id="PF01272"/>
    </source>
</evidence>
<accession>A0A1F7RPK3</accession>
<evidence type="ECO:0000313" key="12">
    <source>
        <dbReference type="EMBL" id="OGL43453.1"/>
    </source>
</evidence>
<evidence type="ECO:0000259" key="11">
    <source>
        <dbReference type="Pfam" id="PF03449"/>
    </source>
</evidence>
<evidence type="ECO:0000256" key="4">
    <source>
        <dbReference type="ARBA" id="ARBA00023125"/>
    </source>
</evidence>
<dbReference type="NCBIfam" id="NF001264">
    <property type="entry name" value="PRK00226.1-5"/>
    <property type="match status" value="1"/>
</dbReference>
<dbReference type="PIRSF" id="PIRSF006092">
    <property type="entry name" value="GreA_GreB"/>
    <property type="match status" value="1"/>
</dbReference>
<dbReference type="GO" id="GO:0006354">
    <property type="term" value="P:DNA-templated transcription elongation"/>
    <property type="evidence" value="ECO:0007669"/>
    <property type="project" value="TreeGrafter"/>
</dbReference>
<dbReference type="InterPro" id="IPR036805">
    <property type="entry name" value="Tscrpt_elong_fac_GreA/B_N_sf"/>
</dbReference>
<dbReference type="Gene3D" id="1.10.287.180">
    <property type="entry name" value="Transcription elongation factor, GreA/GreB, N-terminal domain"/>
    <property type="match status" value="1"/>
</dbReference>
<organism evidence="12 13">
    <name type="scientific">Candidatus Schekmanbacteria bacterium RBG_16_38_10</name>
    <dbReference type="NCBI Taxonomy" id="1817879"/>
    <lineage>
        <taxon>Bacteria</taxon>
        <taxon>Candidatus Schekmaniibacteriota</taxon>
    </lineage>
</organism>
<dbReference type="SUPFAM" id="SSF54534">
    <property type="entry name" value="FKBP-like"/>
    <property type="match status" value="1"/>
</dbReference>
<evidence type="ECO:0000256" key="8">
    <source>
        <dbReference type="HAMAP-Rule" id="MF_00105"/>
    </source>
</evidence>
<gene>
    <name evidence="8" type="primary">greA</name>
    <name evidence="12" type="ORF">A2W05_09320</name>
</gene>
<keyword evidence="12" id="KW-0251">Elongation factor</keyword>
<evidence type="ECO:0000256" key="9">
    <source>
        <dbReference type="RuleBase" id="RU000556"/>
    </source>
</evidence>
<dbReference type="FunFam" id="3.10.50.30:FF:000001">
    <property type="entry name" value="Transcription elongation factor GreA"/>
    <property type="match status" value="1"/>
</dbReference>
<dbReference type="InterPro" id="IPR028624">
    <property type="entry name" value="Tscrpt_elong_fac_GreA/B"/>
</dbReference>
<dbReference type="NCBIfam" id="NF001261">
    <property type="entry name" value="PRK00226.1-2"/>
    <property type="match status" value="1"/>
</dbReference>
<sequence length="157" mass="17689">MKKPITKKGYNELLKKLKVLEEVERPKNVQDIAEARAHGDIRENAEFSAAKEKQSFIDSKINEYRNAINNAQIIEVKGLNSDSVIFGATVHLSNINNGEERVYSLVGEYETDIENGLISINSPIARALIKRQVGETVQVNAPGGIFEYEIRKILYKE</sequence>
<dbReference type="InterPro" id="IPR001437">
    <property type="entry name" value="Tscrpt_elong_fac_GreA/B_C"/>
</dbReference>
<feature type="domain" description="Transcription elongation factor GreA/GreB C-terminal" evidence="10">
    <location>
        <begin position="81"/>
        <end position="155"/>
    </location>
</feature>
<evidence type="ECO:0000313" key="13">
    <source>
        <dbReference type="Proteomes" id="UP000178797"/>
    </source>
</evidence>
<dbReference type="InterPro" id="IPR023459">
    <property type="entry name" value="Tscrpt_elong_fac_GreA/B_fam"/>
</dbReference>
<dbReference type="Gene3D" id="3.10.50.30">
    <property type="entry name" value="Transcription elongation factor, GreA/GreB, C-terminal domain"/>
    <property type="match status" value="1"/>
</dbReference>
<comment type="similarity">
    <text evidence="1 8 9">Belongs to the GreA/GreB family.</text>
</comment>
<dbReference type="GO" id="GO:0032784">
    <property type="term" value="P:regulation of DNA-templated transcription elongation"/>
    <property type="evidence" value="ECO:0007669"/>
    <property type="project" value="UniProtKB-UniRule"/>
</dbReference>
<dbReference type="EMBL" id="MGDE01000229">
    <property type="protein sequence ID" value="OGL43453.1"/>
    <property type="molecule type" value="Genomic_DNA"/>
</dbReference>
<evidence type="ECO:0000256" key="1">
    <source>
        <dbReference type="ARBA" id="ARBA00008213"/>
    </source>
</evidence>
<evidence type="ECO:0000256" key="6">
    <source>
        <dbReference type="ARBA" id="ARBA00024916"/>
    </source>
</evidence>
<keyword evidence="4 8" id="KW-0238">DNA-binding</keyword>
<protein>
    <recommendedName>
        <fullName evidence="2 8">Transcription elongation factor GreA</fullName>
    </recommendedName>
    <alternativeName>
        <fullName evidence="7 8">Transcript cleavage factor GreA</fullName>
    </alternativeName>
</protein>
<name>A0A1F7RPK3_9BACT</name>
<proteinExistence type="inferred from homology"/>
<keyword evidence="5 8" id="KW-0804">Transcription</keyword>
<dbReference type="NCBIfam" id="NF001263">
    <property type="entry name" value="PRK00226.1-4"/>
    <property type="match status" value="1"/>
</dbReference>
<dbReference type="PROSITE" id="PS00830">
    <property type="entry name" value="GREAB_2"/>
    <property type="match status" value="1"/>
</dbReference>
<evidence type="ECO:0000256" key="3">
    <source>
        <dbReference type="ARBA" id="ARBA00023015"/>
    </source>
</evidence>
<evidence type="ECO:0000256" key="7">
    <source>
        <dbReference type="ARBA" id="ARBA00030776"/>
    </source>
</evidence>
<keyword evidence="12" id="KW-0648">Protein biosynthesis</keyword>
<dbReference type="PANTHER" id="PTHR30437:SF4">
    <property type="entry name" value="TRANSCRIPTION ELONGATION FACTOR GREA"/>
    <property type="match status" value="1"/>
</dbReference>
<dbReference type="Pfam" id="PF01272">
    <property type="entry name" value="GreA_GreB"/>
    <property type="match status" value="1"/>
</dbReference>
<evidence type="ECO:0000256" key="5">
    <source>
        <dbReference type="ARBA" id="ARBA00023163"/>
    </source>
</evidence>
<comment type="function">
    <text evidence="6 8 9">Necessary for efficient RNA polymerase transcription elongation past template-encoded arresting sites. The arresting sites in DNA have the property of trapping a certain fraction of elongating RNA polymerases that pass through, resulting in locked ternary complexes. Cleavage of the nascent transcript by cleavage factors such as GreA or GreB allows the resumption of elongation from the new 3'terminus. GreA releases sequences of 2 to 3 nucleotides.</text>
</comment>
<dbReference type="GO" id="GO:0070063">
    <property type="term" value="F:RNA polymerase binding"/>
    <property type="evidence" value="ECO:0007669"/>
    <property type="project" value="InterPro"/>
</dbReference>
<dbReference type="GO" id="GO:0003746">
    <property type="term" value="F:translation elongation factor activity"/>
    <property type="evidence" value="ECO:0007669"/>
    <property type="project" value="UniProtKB-KW"/>
</dbReference>
<dbReference type="Proteomes" id="UP000178797">
    <property type="component" value="Unassembled WGS sequence"/>
</dbReference>
<keyword evidence="3 8" id="KW-0805">Transcription regulation</keyword>
<dbReference type="AlphaFoldDB" id="A0A1F7RPK3"/>
<dbReference type="InterPro" id="IPR018151">
    <property type="entry name" value="TF_GreA/GreB_CS"/>
</dbReference>
<dbReference type="InterPro" id="IPR022691">
    <property type="entry name" value="Tscrpt_elong_fac_GreA/B_N"/>
</dbReference>
<dbReference type="Pfam" id="PF03449">
    <property type="entry name" value="GreA_GreB_N"/>
    <property type="match status" value="1"/>
</dbReference>
<evidence type="ECO:0000256" key="2">
    <source>
        <dbReference type="ARBA" id="ARBA00013729"/>
    </source>
</evidence>
<dbReference type="InterPro" id="IPR036953">
    <property type="entry name" value="GreA/GreB_C_sf"/>
</dbReference>